<protein>
    <submittedName>
        <fullName evidence="1">Uncharacterized protein</fullName>
    </submittedName>
</protein>
<organism evidence="1 2">
    <name type="scientific">Ceratopteris richardii</name>
    <name type="common">Triangle waterfern</name>
    <dbReference type="NCBI Taxonomy" id="49495"/>
    <lineage>
        <taxon>Eukaryota</taxon>
        <taxon>Viridiplantae</taxon>
        <taxon>Streptophyta</taxon>
        <taxon>Embryophyta</taxon>
        <taxon>Tracheophyta</taxon>
        <taxon>Polypodiopsida</taxon>
        <taxon>Polypodiidae</taxon>
        <taxon>Polypodiales</taxon>
        <taxon>Pteridineae</taxon>
        <taxon>Pteridaceae</taxon>
        <taxon>Parkerioideae</taxon>
        <taxon>Ceratopteris</taxon>
    </lineage>
</organism>
<name>A0A8T2RED2_CERRI</name>
<proteinExistence type="predicted"/>
<keyword evidence="2" id="KW-1185">Reference proteome</keyword>
<evidence type="ECO:0000313" key="1">
    <source>
        <dbReference type="EMBL" id="KAH7294221.1"/>
    </source>
</evidence>
<comment type="caution">
    <text evidence="1">The sequence shown here is derived from an EMBL/GenBank/DDBJ whole genome shotgun (WGS) entry which is preliminary data.</text>
</comment>
<gene>
    <name evidence="1" type="ORF">KP509_28G061400</name>
</gene>
<accession>A0A8T2RED2</accession>
<dbReference type="Proteomes" id="UP000825935">
    <property type="component" value="Chromosome 28"/>
</dbReference>
<reference evidence="1" key="1">
    <citation type="submission" date="2021-08" db="EMBL/GenBank/DDBJ databases">
        <title>WGS assembly of Ceratopteris richardii.</title>
        <authorList>
            <person name="Marchant D.B."/>
            <person name="Chen G."/>
            <person name="Jenkins J."/>
            <person name="Shu S."/>
            <person name="Leebens-Mack J."/>
            <person name="Grimwood J."/>
            <person name="Schmutz J."/>
            <person name="Soltis P."/>
            <person name="Soltis D."/>
            <person name="Chen Z.-H."/>
        </authorList>
    </citation>
    <scope>NUCLEOTIDE SEQUENCE</scope>
    <source>
        <strain evidence="1">Whitten #5841</strain>
        <tissue evidence="1">Leaf</tissue>
    </source>
</reference>
<evidence type="ECO:0000313" key="2">
    <source>
        <dbReference type="Proteomes" id="UP000825935"/>
    </source>
</evidence>
<dbReference type="EMBL" id="CM035433">
    <property type="protein sequence ID" value="KAH7294221.1"/>
    <property type="molecule type" value="Genomic_DNA"/>
</dbReference>
<sequence length="280" mass="32027">MSKDVLHLAHQEEGKQIPCINTMKNDVESMVKHDNPSPICISRDSTCNKDKCMDESLDQSQITQPNDLVKEHVVCIEDQPLLNSPCKDEMSLKAHIEGPKDPYVKKKKSHFPCNVKQIWVAKQLLRAQLNRTMIWVPKKSLVQNQPSHTRLQNLCSRPTLLYLQERPLPTKGSKAIKPKLKNDPRRNLKVTINKSRIYWWPKNSSCSIHGCQTQPCPMHNICSRCTPSMQANRASSKGQALGTLSLIQTQRGHMYKQLKSLLFFFLFSGWWKKVSSISNG</sequence>
<dbReference type="AlphaFoldDB" id="A0A8T2RED2"/>